<keyword evidence="1" id="KW-1133">Transmembrane helix</keyword>
<gene>
    <name evidence="2" type="ORF">Clacol_009349</name>
</gene>
<dbReference type="EMBL" id="BPWL01000010">
    <property type="protein sequence ID" value="GJJ15074.1"/>
    <property type="molecule type" value="Genomic_DNA"/>
</dbReference>
<dbReference type="Proteomes" id="UP001050691">
    <property type="component" value="Unassembled WGS sequence"/>
</dbReference>
<evidence type="ECO:0000313" key="3">
    <source>
        <dbReference type="Proteomes" id="UP001050691"/>
    </source>
</evidence>
<dbReference type="AlphaFoldDB" id="A0AAV5AKC6"/>
<evidence type="ECO:0000313" key="2">
    <source>
        <dbReference type="EMBL" id="GJJ15074.1"/>
    </source>
</evidence>
<keyword evidence="1" id="KW-0472">Membrane</keyword>
<name>A0AAV5AKC6_9AGAM</name>
<protein>
    <recommendedName>
        <fullName evidence="4">MFS transporter</fullName>
    </recommendedName>
</protein>
<proteinExistence type="predicted"/>
<reference evidence="2" key="1">
    <citation type="submission" date="2021-10" db="EMBL/GenBank/DDBJ databases">
        <title>De novo Genome Assembly of Clathrus columnatus (Basidiomycota, Fungi) Using Illumina and Nanopore Sequence Data.</title>
        <authorList>
            <person name="Ogiso-Tanaka E."/>
            <person name="Itagaki H."/>
            <person name="Hosoya T."/>
            <person name="Hosaka K."/>
        </authorList>
    </citation>
    <scope>NUCLEOTIDE SEQUENCE</scope>
    <source>
        <strain evidence="2">MO-923</strain>
    </source>
</reference>
<sequence>MSQQQVMIGARHPLSATFLLHIALESPVAIQGLLAAQNLPFLDMNNTSLIIIRLFSALSAASCLGAFLVFPLPEYLPGKRAVAIILMLYHMIAAGIFWQAPRFIPYSLGALAEQAKLTPELLWAGLHGVVA</sequence>
<comment type="caution">
    <text evidence="2">The sequence shown here is derived from an EMBL/GenBank/DDBJ whole genome shotgun (WGS) entry which is preliminary data.</text>
</comment>
<organism evidence="2 3">
    <name type="scientific">Clathrus columnatus</name>
    <dbReference type="NCBI Taxonomy" id="1419009"/>
    <lineage>
        <taxon>Eukaryota</taxon>
        <taxon>Fungi</taxon>
        <taxon>Dikarya</taxon>
        <taxon>Basidiomycota</taxon>
        <taxon>Agaricomycotina</taxon>
        <taxon>Agaricomycetes</taxon>
        <taxon>Phallomycetidae</taxon>
        <taxon>Phallales</taxon>
        <taxon>Clathraceae</taxon>
        <taxon>Clathrus</taxon>
    </lineage>
</organism>
<feature type="transmembrane region" description="Helical" evidence="1">
    <location>
        <begin position="51"/>
        <end position="70"/>
    </location>
</feature>
<feature type="transmembrane region" description="Helical" evidence="1">
    <location>
        <begin position="82"/>
        <end position="100"/>
    </location>
</feature>
<keyword evidence="3" id="KW-1185">Reference proteome</keyword>
<keyword evidence="1" id="KW-0812">Transmembrane</keyword>
<accession>A0AAV5AKC6</accession>
<evidence type="ECO:0000256" key="1">
    <source>
        <dbReference type="SAM" id="Phobius"/>
    </source>
</evidence>
<evidence type="ECO:0008006" key="4">
    <source>
        <dbReference type="Google" id="ProtNLM"/>
    </source>
</evidence>